<keyword evidence="4" id="KW-1185">Reference proteome</keyword>
<comment type="similarity">
    <text evidence="1">Belongs to the bactofilin family.</text>
</comment>
<dbReference type="HOGENOM" id="CLU_072799_6_5_9"/>
<evidence type="ECO:0000256" key="2">
    <source>
        <dbReference type="SAM" id="MobiDB-lite"/>
    </source>
</evidence>
<dbReference type="KEGG" id="hor:Hore_23470"/>
<dbReference type="Pfam" id="PF04519">
    <property type="entry name" value="Bactofilin"/>
    <property type="match status" value="1"/>
</dbReference>
<dbReference type="OrthoDB" id="9802488at2"/>
<dbReference type="EMBL" id="CP001098">
    <property type="protein sequence ID" value="ACL71092.1"/>
    <property type="molecule type" value="Genomic_DNA"/>
</dbReference>
<protein>
    <submittedName>
        <fullName evidence="3">Integral membrane protein CcmA involved in cell shape determination</fullName>
    </submittedName>
</protein>
<feature type="region of interest" description="Disordered" evidence="2">
    <location>
        <begin position="114"/>
        <end position="138"/>
    </location>
</feature>
<dbReference type="InterPro" id="IPR007607">
    <property type="entry name" value="BacA/B"/>
</dbReference>
<reference evidence="3 4" key="1">
    <citation type="journal article" date="2009" name="PLoS ONE">
        <title>Genome analysis of the anaerobic thermohalophilic bacterium Halothermothrix orenii.</title>
        <authorList>
            <person name="Mavromatis K."/>
            <person name="Ivanova N."/>
            <person name="Anderson I."/>
            <person name="Lykidis A."/>
            <person name="Hooper S.D."/>
            <person name="Sun H."/>
            <person name="Kunin V."/>
            <person name="Lapidus A."/>
            <person name="Hugenholtz P."/>
            <person name="Patel B."/>
            <person name="Kyrpides N.C."/>
        </authorList>
    </citation>
    <scope>NUCLEOTIDE SEQUENCE [LARGE SCALE GENOMIC DNA]</scope>
    <source>
        <strain evidence="4">H 168 / OCM 544 / DSM 9562</strain>
    </source>
</reference>
<proteinExistence type="inferred from homology"/>
<gene>
    <name evidence="3" type="ordered locus">Hore_23470</name>
</gene>
<dbReference type="PANTHER" id="PTHR35024">
    <property type="entry name" value="HYPOTHETICAL CYTOSOLIC PROTEIN"/>
    <property type="match status" value="1"/>
</dbReference>
<evidence type="ECO:0000313" key="3">
    <source>
        <dbReference type="EMBL" id="ACL71092.1"/>
    </source>
</evidence>
<dbReference type="PANTHER" id="PTHR35024:SF4">
    <property type="entry name" value="POLYMER-FORMING CYTOSKELETAL PROTEIN"/>
    <property type="match status" value="1"/>
</dbReference>
<organism evidence="3 4">
    <name type="scientific">Halothermothrix orenii (strain H 168 / OCM 544 / DSM 9562)</name>
    <dbReference type="NCBI Taxonomy" id="373903"/>
    <lineage>
        <taxon>Bacteria</taxon>
        <taxon>Bacillati</taxon>
        <taxon>Bacillota</taxon>
        <taxon>Clostridia</taxon>
        <taxon>Halanaerobiales</taxon>
        <taxon>Halothermotrichaceae</taxon>
        <taxon>Halothermothrix</taxon>
    </lineage>
</organism>
<evidence type="ECO:0000313" key="4">
    <source>
        <dbReference type="Proteomes" id="UP000000719"/>
    </source>
</evidence>
<name>B8D1E0_HALOH</name>
<dbReference type="AlphaFoldDB" id="B8D1E0"/>
<dbReference type="STRING" id="373903.Hore_23470"/>
<dbReference type="eggNOG" id="COG1664">
    <property type="taxonomic scope" value="Bacteria"/>
</dbReference>
<accession>B8D1E0</accession>
<dbReference type="Proteomes" id="UP000000719">
    <property type="component" value="Chromosome"/>
</dbReference>
<dbReference type="RefSeq" id="WP_015924060.1">
    <property type="nucleotide sequence ID" value="NC_011899.1"/>
</dbReference>
<sequence length="138" mass="14803">MLGNKNDGKVTEEMKSKVETILGNGTKIEGDLFTKGSLRVEGEVIGNIKAEGDLFVGEKGKLKTEIDARNVIIAGTVNGNIVAREKLEILPSGQLNGDIKTKKLKIEEGAVFIGSSSPLNGKSDNDKYKKEAASTRKK</sequence>
<evidence type="ECO:0000256" key="1">
    <source>
        <dbReference type="ARBA" id="ARBA00044755"/>
    </source>
</evidence>
<feature type="compositionally biased region" description="Basic and acidic residues" evidence="2">
    <location>
        <begin position="123"/>
        <end position="138"/>
    </location>
</feature>